<evidence type="ECO:0000256" key="5">
    <source>
        <dbReference type="ARBA" id="ARBA00022692"/>
    </source>
</evidence>
<comment type="caution">
    <text evidence="20">The sequence shown here is derived from an EMBL/GenBank/DDBJ whole genome shotgun (WGS) entry which is preliminary data.</text>
</comment>
<evidence type="ECO:0000256" key="16">
    <source>
        <dbReference type="SAM" id="Phobius"/>
    </source>
</evidence>
<dbReference type="Pfam" id="PF02010">
    <property type="entry name" value="REJ"/>
    <property type="match status" value="1"/>
</dbReference>
<accession>A0AAD9PCS2</accession>
<keyword evidence="6" id="KW-0732">Signal</keyword>
<dbReference type="EMBL" id="JAODUO010000031">
    <property type="protein sequence ID" value="KAK2192380.1"/>
    <property type="molecule type" value="Genomic_DNA"/>
</dbReference>
<feature type="domain" description="PLAT" evidence="18">
    <location>
        <begin position="1385"/>
        <end position="1504"/>
    </location>
</feature>
<dbReference type="InterPro" id="IPR003915">
    <property type="entry name" value="PKD_2"/>
</dbReference>
<dbReference type="InterPro" id="IPR013122">
    <property type="entry name" value="PKD1_2_channel"/>
</dbReference>
<dbReference type="GO" id="GO:0050982">
    <property type="term" value="P:detection of mechanical stimulus"/>
    <property type="evidence" value="ECO:0007669"/>
    <property type="project" value="TreeGrafter"/>
</dbReference>
<dbReference type="PROSITE" id="PS50095">
    <property type="entry name" value="PLAT"/>
    <property type="match status" value="1"/>
</dbReference>
<dbReference type="CDD" id="cd01752">
    <property type="entry name" value="PLAT_polycystin"/>
    <property type="match status" value="1"/>
</dbReference>
<dbReference type="InterPro" id="IPR042060">
    <property type="entry name" value="PLAT_polycystin1"/>
</dbReference>
<gene>
    <name evidence="20" type="ORF">NP493_30g00032</name>
</gene>
<evidence type="ECO:0000256" key="13">
    <source>
        <dbReference type="PIRSR" id="PIRSR603915-2"/>
    </source>
</evidence>
<feature type="region of interest" description="Disordered" evidence="15">
    <location>
        <begin position="1629"/>
        <end position="1661"/>
    </location>
</feature>
<dbReference type="InterPro" id="IPR035986">
    <property type="entry name" value="PKD_dom_sf"/>
</dbReference>
<comment type="subcellular location">
    <subcellularLocation>
        <location evidence="2">Cell membrane</location>
        <topology evidence="2">Multi-pass membrane protein</topology>
    </subcellularLocation>
    <subcellularLocation>
        <location evidence="1">Cell projection</location>
        <location evidence="1">Cilium</location>
    </subcellularLocation>
</comment>
<evidence type="ECO:0000256" key="4">
    <source>
        <dbReference type="ARBA" id="ARBA00022475"/>
    </source>
</evidence>
<dbReference type="PANTHER" id="PTHR10877">
    <property type="entry name" value="POLYCYSTIN FAMILY MEMBER"/>
    <property type="match status" value="1"/>
</dbReference>
<sequence>MQWKWGDGSMTSSEELPFRTPPFKLDVSHAYSAPGDYQASVVVSNFASREEFRISAGIYEQIQGLAVAALYKPELPVDSPGVRGFGPQQDQFPMDRDVIFNMTRSSGTVVSYFAAAVLVTNGSNFTTEATKDVIPVRFAAPGLYRVSITASNPLDSATVSVVISVAESVVGVSVTDSGGVTSPGELKYFTVSFDALPSNAVVDVAFGDDETATFDGQHTEVTNPMRLSHVYVTSGAYTIEITAYNNVSRATASLDFTVSATQDCKRPRVTIKDVYAPLFYRPYIVPRKDAFTLSAEADLDCGTTVKTNDTWSVDEVDTQFGHMLRGVDIESLASRTNFDFAIPARFLPYGLYRVTYSVVMDGPSDAFSDRVVTYIRVVKSPLIARLMQGVESTLVRGWGQDVTLDPGRFSLDPDLESGESQHFDSFTWSCRHVGETYVTATDGTVADTPSSSPYTFQQIVSGSVTRDLGGCFRQGPGRINTTAGKLTFNTANMRVNETYEVTVEVAEGDRRGTATVLVEVVPGAPPAVSIRCQEGMCRPLAVGVQVNPSTRLALYGSCSDQCDVTGVVYQWQLYRKALHGAWVAIESPEQYVLPDTTRAAIVVTPALFQYGFTLYGNLTEYRAQLTVRTKSGARGISYVNLKVNLPPSGGTCAVERDSIGYVMNTMWPIRCTDWTDADGIRNYQFYMLYKDDQVEKQLGIGPSPQLEVELPLGPVYDNHRVALWVRIADNLGAINNHFIGQVQVRPLPRAVLERELRALLHPTPSAVTKTAAQGDGKRVNKLFMKVATGLNCQLIGTLPDYGGDTAVKTTSTGYGPAYTASTLLTNATEPASDKVKHKYEKERDKRAKVRTEMIMSLVGLTKPTLTTIKLVTSTLNIVTGRTEEVSRPAQKALAKSLVDMADTVAELAATASKEMLVSTVASLLETSGNILEASTFAIDNGLLQDIDDATQTDYYYYDTNWESKRERLDSLTSQKAKKRLKTETNSIVQSKTADEVVDTVRQALDTLAGALMASLVPGEGAVEITTPKLCVTVNKAPATQVTGRELQEGRGSFLLPAWCSLVPARQNCSEDDVIVIVMKATPFNIFRSIQNDDRVRKTSSMLTLDLYEEDGSPTAISDTEKPIEMVIPRDPAIVVAEPRNITANLPNTSDLFYHTFHTTTDDVSVHVEIRPADPSVQFLVLVRFDAFPRLSGDDVGWDFLQTVPRTMHTTGSNVVDPYTVFLDNRLVANRKGKVIIGIRQLSPEEHNLYNMTNPPPPPANGTGQFSTTYTLRVFTSGCYFYNDNSATWDAGGCVVGDETSVSRTQCLCNHATVFGGGLVVQPNKIDWNFVFSNADFYKNPTLYIAEIVIFAVFILAAIWARHQDRKDVAKLGVTPLPDNDPNDKYLYEITVQTGSRRNAACDSKVQFILSGEADETDVRDLADESRKILRRGAKDFFLMAVPRPLGSLNYMRIWHDNSGAGQYASWYLRHIVVQDLQTKEKFVFIANRWFAVEEADGQVDRLLTVAGSEQMLEFSHLFSQATRKNLGDEHIWFSVIGRPPQSRFTRLQRVSCCLCLLYTSMLANALFYGTAAQSQNTFTIGPFALTPEQIYVGIVSNLIVFPVNFLIVLLFRKSRLRRKRPSRIKEAMQRYVTSRPSSPQLAAVSDTPPPVRPDSLAQSLRDANRPDSAIKMEPTPKEKKKRAFALPWWCTLVAWLLLAVSVLVSAAFVTFYGIMFADVKCKEWITSMMVSFLTSIFLTQPIKVFLVALLFSLLFKKPAEDDEMEQDEEELVLATDEEWLHRIPGENGYGAAKPRKIAYKPPDPTALEEAREYRMMELKMYDILREIIFYVSFLWILLFIGYGLRDPNAYLLKTQLGHVFVDKGYDSPATSPKTDFMKVRTWADFYDWLETTLVPGLRADVWYNGDQPIFQRGFVGDRVSRIMGYATLRQQRVQEGVCEVVREFAGIAQPCHGKYGLSDEDVGNYSVGWRPLDSNVSLPEYTYRTSDELDSYPFWGSHAVYSGGGYVVEMRGTVREMAANVRRLEADRWIDHQTRAVFIELTVYNAQVNLFGIVTILGEFLNSGGVDPYYRIEPVNLLAYFTPVMLFQFVCQGAFLLGVVAMVVKECRKMYRARRRYFSEPWNWCELAIIAFSFAAVSIYIYRLLAANELTSRFAASHGNEYIKFQYVGYWSEVLMYMVGMLVFLGNVKFLRLLRFNKRIGLLASTLRTGAKPLFMFSIIFAIIFLGFTQLFYFIYFVHLLNFKTIVTSAETCLQMLVGKFDFYAMQAASPVLGPVFFFLYVLSVYYILVNMFLTILNEAFARVRRDVALQSNDYEIVDFVLRRFRQWTGLGKLMAGSKATPATTPGAGKPVHSAYPIDNLPATVDRFLAAVSKAYFNQDTFDAIFEANNGKGQTVKATLTNQRARMARMVSEGRPSRLPEVDYNS</sequence>
<evidence type="ECO:0000259" key="19">
    <source>
        <dbReference type="PROSITE" id="PS50221"/>
    </source>
</evidence>
<feature type="compositionally biased region" description="Polar residues" evidence="15">
    <location>
        <begin position="1631"/>
        <end position="1640"/>
    </location>
</feature>
<feature type="transmembrane region" description="Helical" evidence="16">
    <location>
        <begin position="2214"/>
        <end position="2236"/>
    </location>
</feature>
<dbReference type="Pfam" id="PF00801">
    <property type="entry name" value="PKD"/>
    <property type="match status" value="1"/>
</dbReference>
<organism evidence="20 21">
    <name type="scientific">Ridgeia piscesae</name>
    <name type="common">Tubeworm</name>
    <dbReference type="NCBI Taxonomy" id="27915"/>
    <lineage>
        <taxon>Eukaryota</taxon>
        <taxon>Metazoa</taxon>
        <taxon>Spiralia</taxon>
        <taxon>Lophotrochozoa</taxon>
        <taxon>Annelida</taxon>
        <taxon>Polychaeta</taxon>
        <taxon>Sedentaria</taxon>
        <taxon>Canalipalpata</taxon>
        <taxon>Sabellida</taxon>
        <taxon>Siboglinidae</taxon>
        <taxon>Ridgeia</taxon>
    </lineage>
</organism>
<keyword evidence="12" id="KW-0966">Cell projection</keyword>
<keyword evidence="11" id="KW-0325">Glycoprotein</keyword>
<dbReference type="FunFam" id="1.10.287.70:FF:000086">
    <property type="entry name" value="Polycystic kidney disease 2"/>
    <property type="match status" value="1"/>
</dbReference>
<dbReference type="GO" id="GO:0005886">
    <property type="term" value="C:plasma membrane"/>
    <property type="evidence" value="ECO:0007669"/>
    <property type="project" value="UniProtKB-SubCell"/>
</dbReference>
<dbReference type="InterPro" id="IPR013783">
    <property type="entry name" value="Ig-like_fold"/>
</dbReference>
<dbReference type="Gene3D" id="1.10.287.70">
    <property type="match status" value="1"/>
</dbReference>
<feature type="transmembrane region" description="Helical" evidence="16">
    <location>
        <begin position="1823"/>
        <end position="1844"/>
    </location>
</feature>
<feature type="domain" description="PKD" evidence="17">
    <location>
        <begin position="1"/>
        <end position="48"/>
    </location>
</feature>
<evidence type="ECO:0000256" key="14">
    <source>
        <dbReference type="PROSITE-ProRule" id="PRU00152"/>
    </source>
</evidence>
<dbReference type="InterPro" id="IPR046791">
    <property type="entry name" value="Polycystin_dom"/>
</dbReference>
<evidence type="ECO:0000313" key="21">
    <source>
        <dbReference type="Proteomes" id="UP001209878"/>
    </source>
</evidence>
<keyword evidence="4" id="KW-1003">Cell membrane</keyword>
<dbReference type="InterPro" id="IPR000601">
    <property type="entry name" value="PKD_dom"/>
</dbReference>
<evidence type="ECO:0000256" key="7">
    <source>
        <dbReference type="ARBA" id="ARBA00022989"/>
    </source>
</evidence>
<dbReference type="Pfam" id="PF01825">
    <property type="entry name" value="GPS"/>
    <property type="match status" value="1"/>
</dbReference>
<feature type="transmembrane region" description="Helical" evidence="16">
    <location>
        <begin position="1342"/>
        <end position="1360"/>
    </location>
</feature>
<evidence type="ECO:0000256" key="10">
    <source>
        <dbReference type="ARBA" id="ARBA00023157"/>
    </source>
</evidence>
<evidence type="ECO:0000256" key="11">
    <source>
        <dbReference type="ARBA" id="ARBA00023180"/>
    </source>
</evidence>
<dbReference type="InterPro" id="IPR051223">
    <property type="entry name" value="Polycystin"/>
</dbReference>
<evidence type="ECO:0008006" key="22">
    <source>
        <dbReference type="Google" id="ProtNLM"/>
    </source>
</evidence>
<keyword evidence="8" id="KW-0969">Cilium</keyword>
<dbReference type="Proteomes" id="UP001209878">
    <property type="component" value="Unassembled WGS sequence"/>
</dbReference>
<feature type="transmembrane region" description="Helical" evidence="16">
    <location>
        <begin position="2077"/>
        <end position="2104"/>
    </location>
</feature>
<dbReference type="SUPFAM" id="SSF49723">
    <property type="entry name" value="Lipase/lipooxygenase domain (PLAT/LH2 domain)"/>
    <property type="match status" value="1"/>
</dbReference>
<keyword evidence="21" id="KW-1185">Reference proteome</keyword>
<dbReference type="GO" id="GO:0005262">
    <property type="term" value="F:calcium channel activity"/>
    <property type="evidence" value="ECO:0007669"/>
    <property type="project" value="TreeGrafter"/>
</dbReference>
<keyword evidence="5 16" id="KW-0812">Transmembrane</keyword>
<dbReference type="CDD" id="cd00146">
    <property type="entry name" value="PKD"/>
    <property type="match status" value="1"/>
</dbReference>
<dbReference type="Gene3D" id="2.60.60.20">
    <property type="entry name" value="PLAT/LH2 domain"/>
    <property type="match status" value="1"/>
</dbReference>
<evidence type="ECO:0000256" key="1">
    <source>
        <dbReference type="ARBA" id="ARBA00004138"/>
    </source>
</evidence>
<feature type="domain" description="GAIN-B" evidence="19">
    <location>
        <begin position="1154"/>
        <end position="1326"/>
    </location>
</feature>
<dbReference type="FunFam" id="2.60.60.20:FF:000022">
    <property type="entry name" value="Uncharacterized protein"/>
    <property type="match status" value="1"/>
</dbReference>
<dbReference type="Pfam" id="PF20519">
    <property type="entry name" value="Polycystin_dom"/>
    <property type="match status" value="1"/>
</dbReference>
<feature type="disulfide bond" evidence="13">
    <location>
        <begin position="1938"/>
        <end position="1951"/>
    </location>
</feature>
<evidence type="ECO:0000256" key="6">
    <source>
        <dbReference type="ARBA" id="ARBA00022729"/>
    </source>
</evidence>
<evidence type="ECO:0000256" key="15">
    <source>
        <dbReference type="SAM" id="MobiDB-lite"/>
    </source>
</evidence>
<feature type="transmembrane region" description="Helical" evidence="16">
    <location>
        <begin position="2276"/>
        <end position="2297"/>
    </location>
</feature>
<dbReference type="PRINTS" id="PR01433">
    <property type="entry name" value="POLYCYSTIN2"/>
</dbReference>
<comment type="similarity">
    <text evidence="3">Belongs to the polycystin family.</text>
</comment>
<feature type="transmembrane region" description="Helical" evidence="16">
    <location>
        <begin position="2174"/>
        <end position="2194"/>
    </location>
</feature>
<dbReference type="Pfam" id="PF01477">
    <property type="entry name" value="PLAT"/>
    <property type="match status" value="1"/>
</dbReference>
<dbReference type="GO" id="GO:0005929">
    <property type="term" value="C:cilium"/>
    <property type="evidence" value="ECO:0007669"/>
    <property type="project" value="UniProtKB-SubCell"/>
</dbReference>
<evidence type="ECO:0000256" key="12">
    <source>
        <dbReference type="ARBA" id="ARBA00023273"/>
    </source>
</evidence>
<evidence type="ECO:0000259" key="18">
    <source>
        <dbReference type="PROSITE" id="PS50095"/>
    </source>
</evidence>
<dbReference type="InterPro" id="IPR000203">
    <property type="entry name" value="GPS"/>
</dbReference>
<dbReference type="Gene3D" id="2.60.40.10">
    <property type="entry name" value="Immunoglobulins"/>
    <property type="match status" value="1"/>
</dbReference>
<dbReference type="InterPro" id="IPR001024">
    <property type="entry name" value="PLAT/LH2_dom"/>
</dbReference>
<proteinExistence type="inferred from homology"/>
<name>A0AAD9PCS2_RIDPI</name>
<dbReference type="GO" id="GO:0005509">
    <property type="term" value="F:calcium ion binding"/>
    <property type="evidence" value="ECO:0007669"/>
    <property type="project" value="InterPro"/>
</dbReference>
<evidence type="ECO:0000256" key="8">
    <source>
        <dbReference type="ARBA" id="ARBA00023069"/>
    </source>
</evidence>
<dbReference type="Pfam" id="PF08016">
    <property type="entry name" value="PKD_channel"/>
    <property type="match status" value="1"/>
</dbReference>
<dbReference type="InterPro" id="IPR002859">
    <property type="entry name" value="PKD/REJ-like"/>
</dbReference>
<comment type="caution">
    <text evidence="14">Lacks conserved residue(s) required for the propagation of feature annotation.</text>
</comment>
<evidence type="ECO:0000256" key="3">
    <source>
        <dbReference type="ARBA" id="ARBA00007200"/>
    </source>
</evidence>
<feature type="transmembrane region" description="Helical" evidence="16">
    <location>
        <begin position="1686"/>
        <end position="1712"/>
    </location>
</feature>
<evidence type="ECO:0000313" key="20">
    <source>
        <dbReference type="EMBL" id="KAK2192380.1"/>
    </source>
</evidence>
<dbReference type="SUPFAM" id="SSF49299">
    <property type="entry name" value="PKD domain"/>
    <property type="match status" value="2"/>
</dbReference>
<dbReference type="PROSITE" id="PS50221">
    <property type="entry name" value="GAIN_B"/>
    <property type="match status" value="1"/>
</dbReference>
<keyword evidence="9 16" id="KW-0472">Membrane</keyword>
<dbReference type="SMART" id="SM00308">
    <property type="entry name" value="LH2"/>
    <property type="match status" value="1"/>
</dbReference>
<evidence type="ECO:0000259" key="17">
    <source>
        <dbReference type="PROSITE" id="PS50093"/>
    </source>
</evidence>
<keyword evidence="10" id="KW-1015">Disulfide bond</keyword>
<feature type="transmembrane region" description="Helical" evidence="16">
    <location>
        <begin position="1590"/>
        <end position="1611"/>
    </location>
</feature>
<feature type="domain" description="PKD" evidence="17">
    <location>
        <begin position="206"/>
        <end position="261"/>
    </location>
</feature>
<reference evidence="20" key="1">
    <citation type="journal article" date="2023" name="Mol. Biol. Evol.">
        <title>Third-Generation Sequencing Reveals the Adaptive Role of the Epigenome in Three Deep-Sea Polychaetes.</title>
        <authorList>
            <person name="Perez M."/>
            <person name="Aroh O."/>
            <person name="Sun Y."/>
            <person name="Lan Y."/>
            <person name="Juniper S.K."/>
            <person name="Young C.R."/>
            <person name="Angers B."/>
            <person name="Qian P.Y."/>
        </authorList>
    </citation>
    <scope>NUCLEOTIDE SEQUENCE</scope>
    <source>
        <strain evidence="20">R07B-5</strain>
    </source>
</reference>
<feature type="transmembrane region" description="Helical" evidence="16">
    <location>
        <begin position="1550"/>
        <end position="1570"/>
    </location>
</feature>
<dbReference type="PROSITE" id="PS50093">
    <property type="entry name" value="PKD"/>
    <property type="match status" value="2"/>
</dbReference>
<keyword evidence="7 16" id="KW-1133">Transmembrane helix</keyword>
<dbReference type="SMART" id="SM00303">
    <property type="entry name" value="GPS"/>
    <property type="match status" value="1"/>
</dbReference>
<evidence type="ECO:0000256" key="9">
    <source>
        <dbReference type="ARBA" id="ARBA00023136"/>
    </source>
</evidence>
<protein>
    <recommendedName>
        <fullName evidence="22">Polycystic kidney disease protein 1-like 2</fullName>
    </recommendedName>
</protein>
<evidence type="ECO:0000256" key="2">
    <source>
        <dbReference type="ARBA" id="ARBA00004651"/>
    </source>
</evidence>
<dbReference type="InterPro" id="IPR036392">
    <property type="entry name" value="PLAT/LH2_dom_sf"/>
</dbReference>
<dbReference type="PANTHER" id="PTHR10877:SF150">
    <property type="entry name" value="REJ DOMAIN-CONTAINING PROTEIN"/>
    <property type="match status" value="1"/>
</dbReference>
<dbReference type="InterPro" id="IPR057244">
    <property type="entry name" value="GAIN_B"/>
</dbReference>
<feature type="transmembrane region" description="Helical" evidence="16">
    <location>
        <begin position="1732"/>
        <end position="1755"/>
    </location>
</feature>
<feature type="transmembrane region" description="Helical" evidence="16">
    <location>
        <begin position="2124"/>
        <end position="2142"/>
    </location>
</feature>